<evidence type="ECO:0000313" key="3">
    <source>
        <dbReference type="EMBL" id="CAL1711636.1"/>
    </source>
</evidence>
<gene>
    <name evidence="3" type="ORF">GFSPODELE1_LOCUS8435</name>
</gene>
<feature type="region of interest" description="Disordered" evidence="1">
    <location>
        <begin position="83"/>
        <end position="103"/>
    </location>
</feature>
<dbReference type="EMBL" id="OZ037949">
    <property type="protein sequence ID" value="CAL1711636.1"/>
    <property type="molecule type" value="Genomic_DNA"/>
</dbReference>
<keyword evidence="2" id="KW-0732">Signal</keyword>
<dbReference type="Proteomes" id="UP001497453">
    <property type="component" value="Chromosome 6"/>
</dbReference>
<evidence type="ECO:0000256" key="1">
    <source>
        <dbReference type="SAM" id="MobiDB-lite"/>
    </source>
</evidence>
<reference evidence="4" key="1">
    <citation type="submission" date="2024-04" db="EMBL/GenBank/DDBJ databases">
        <authorList>
            <person name="Shaw F."/>
            <person name="Minotto A."/>
        </authorList>
    </citation>
    <scope>NUCLEOTIDE SEQUENCE [LARGE SCALE GENOMIC DNA]</scope>
</reference>
<evidence type="ECO:0000256" key="2">
    <source>
        <dbReference type="SAM" id="SignalP"/>
    </source>
</evidence>
<feature type="chain" id="PRO_5046375477" evidence="2">
    <location>
        <begin position="27"/>
        <end position="186"/>
    </location>
</feature>
<organism evidence="3 4">
    <name type="scientific">Somion occarium</name>
    <dbReference type="NCBI Taxonomy" id="3059160"/>
    <lineage>
        <taxon>Eukaryota</taxon>
        <taxon>Fungi</taxon>
        <taxon>Dikarya</taxon>
        <taxon>Basidiomycota</taxon>
        <taxon>Agaricomycotina</taxon>
        <taxon>Agaricomycetes</taxon>
        <taxon>Polyporales</taxon>
        <taxon>Cerrenaceae</taxon>
        <taxon>Somion</taxon>
    </lineage>
</organism>
<feature type="region of interest" description="Disordered" evidence="1">
    <location>
        <begin position="127"/>
        <end position="146"/>
    </location>
</feature>
<evidence type="ECO:0000313" key="4">
    <source>
        <dbReference type="Proteomes" id="UP001497453"/>
    </source>
</evidence>
<sequence length="186" mass="19962">MQPTFILTRTFAICGFLVGAISVAHAAPVPYGSPRSAVDVRSPTPLFPISFSDVVAAVKGTVEKRGPFMGACILGCRRDSESEEVAASEEKREPTPMPIPEPGTNYVGACGAGCLREIAEEVTAIVEEKREPEPEPEPQPEPYMGACVMGCRRSVDERSDIVSETIEHFTPSGSTPLDILAREPQT</sequence>
<accession>A0ABP1DUX9</accession>
<name>A0ABP1DUX9_9APHY</name>
<protein>
    <submittedName>
        <fullName evidence="3">Uncharacterized protein</fullName>
    </submittedName>
</protein>
<proteinExistence type="predicted"/>
<feature type="signal peptide" evidence="2">
    <location>
        <begin position="1"/>
        <end position="26"/>
    </location>
</feature>
<keyword evidence="4" id="KW-1185">Reference proteome</keyword>